<protein>
    <submittedName>
        <fullName evidence="12">DNA-binding ATP-dependent protease La</fullName>
        <ecNumber evidence="12">3.4.21.53</ecNumber>
    </submittedName>
</protein>
<keyword evidence="5 12" id="KW-0378">Hydrolase</keyword>
<dbReference type="GO" id="GO:0005737">
    <property type="term" value="C:cytoplasm"/>
    <property type="evidence" value="ECO:0007669"/>
    <property type="project" value="UniProtKB-SubCell"/>
</dbReference>
<dbReference type="SUPFAM" id="SSF88697">
    <property type="entry name" value="PUA domain-like"/>
    <property type="match status" value="1"/>
</dbReference>
<evidence type="ECO:0000256" key="5">
    <source>
        <dbReference type="ARBA" id="ARBA00022801"/>
    </source>
</evidence>
<dbReference type="InterPro" id="IPR003593">
    <property type="entry name" value="AAA+_ATPase"/>
</dbReference>
<dbReference type="InterPro" id="IPR015947">
    <property type="entry name" value="PUA-like_sf"/>
</dbReference>
<keyword evidence="2" id="KW-0963">Cytoplasm</keyword>
<dbReference type="FunFam" id="3.40.50.300:FF:000382">
    <property type="entry name" value="Lon protease homolog 2, peroxisomal"/>
    <property type="match status" value="1"/>
</dbReference>
<dbReference type="InterPro" id="IPR027065">
    <property type="entry name" value="Lon_Prtase"/>
</dbReference>
<dbReference type="Pfam" id="PF00004">
    <property type="entry name" value="AAA"/>
    <property type="match status" value="1"/>
</dbReference>
<feature type="region of interest" description="Disordered" evidence="9">
    <location>
        <begin position="787"/>
        <end position="816"/>
    </location>
</feature>
<dbReference type="GO" id="GO:0005524">
    <property type="term" value="F:ATP binding"/>
    <property type="evidence" value="ECO:0007669"/>
    <property type="project" value="UniProtKB-KW"/>
</dbReference>
<feature type="domain" description="Lon proteolytic" evidence="10">
    <location>
        <begin position="601"/>
        <end position="786"/>
    </location>
</feature>
<dbReference type="InterPro" id="IPR054594">
    <property type="entry name" value="Lon_lid"/>
</dbReference>
<dbReference type="Gene3D" id="2.30.130.40">
    <property type="entry name" value="LON domain-like"/>
    <property type="match status" value="1"/>
</dbReference>
<evidence type="ECO:0000256" key="6">
    <source>
        <dbReference type="ARBA" id="ARBA00022825"/>
    </source>
</evidence>
<keyword evidence="8" id="KW-0346">Stress response</keyword>
<comment type="subcellular location">
    <subcellularLocation>
        <location evidence="1">Cytoplasm</location>
    </subcellularLocation>
</comment>
<dbReference type="Pfam" id="PF22667">
    <property type="entry name" value="Lon_lid"/>
    <property type="match status" value="1"/>
</dbReference>
<dbReference type="InterPro" id="IPR008268">
    <property type="entry name" value="Peptidase_S16_AS"/>
</dbReference>
<dbReference type="SMART" id="SM00464">
    <property type="entry name" value="LON"/>
    <property type="match status" value="1"/>
</dbReference>
<accession>A0A485M0H0</accession>
<dbReference type="GO" id="GO:0004176">
    <property type="term" value="F:ATP-dependent peptidase activity"/>
    <property type="evidence" value="ECO:0007669"/>
    <property type="project" value="InterPro"/>
</dbReference>
<dbReference type="AlphaFoldDB" id="A0A485M0H0"/>
<evidence type="ECO:0000256" key="3">
    <source>
        <dbReference type="ARBA" id="ARBA00022670"/>
    </source>
</evidence>
<proteinExistence type="inferred from homology"/>
<dbReference type="PROSITE" id="PS51786">
    <property type="entry name" value="LON_PROTEOLYTIC"/>
    <property type="match status" value="1"/>
</dbReference>
<dbReference type="GO" id="GO:0006508">
    <property type="term" value="P:proteolysis"/>
    <property type="evidence" value="ECO:0007669"/>
    <property type="project" value="UniProtKB-KW"/>
</dbReference>
<evidence type="ECO:0000256" key="9">
    <source>
        <dbReference type="SAM" id="MobiDB-lite"/>
    </source>
</evidence>
<dbReference type="EC" id="3.4.21.53" evidence="12"/>
<keyword evidence="3 12" id="KW-0645">Protease</keyword>
<dbReference type="PRINTS" id="PR00830">
    <property type="entry name" value="ENDOLAPTASE"/>
</dbReference>
<dbReference type="CDD" id="cd19500">
    <property type="entry name" value="RecA-like_Lon"/>
    <property type="match status" value="1"/>
</dbReference>
<dbReference type="Pfam" id="PF02190">
    <property type="entry name" value="LON_substr_bdg"/>
    <property type="match status" value="1"/>
</dbReference>
<dbReference type="PIRSF" id="PIRSF001174">
    <property type="entry name" value="Lon_proteas"/>
    <property type="match status" value="1"/>
</dbReference>
<dbReference type="GO" id="GO:0004252">
    <property type="term" value="F:serine-type endopeptidase activity"/>
    <property type="evidence" value="ECO:0007669"/>
    <property type="project" value="UniProtKB-EC"/>
</dbReference>
<dbReference type="PROSITE" id="PS51787">
    <property type="entry name" value="LON_N"/>
    <property type="match status" value="1"/>
</dbReference>
<evidence type="ECO:0000259" key="11">
    <source>
        <dbReference type="PROSITE" id="PS51787"/>
    </source>
</evidence>
<evidence type="ECO:0000256" key="2">
    <source>
        <dbReference type="ARBA" id="ARBA00022490"/>
    </source>
</evidence>
<keyword evidence="4" id="KW-0547">Nucleotide-binding</keyword>
<dbReference type="InterPro" id="IPR003111">
    <property type="entry name" value="Lon_prtase_N"/>
</dbReference>
<dbReference type="HAMAP" id="MF_01973">
    <property type="entry name" value="lon_bact"/>
    <property type="match status" value="1"/>
</dbReference>
<organism evidence="12">
    <name type="scientific">anaerobic digester metagenome</name>
    <dbReference type="NCBI Taxonomy" id="1263854"/>
    <lineage>
        <taxon>unclassified sequences</taxon>
        <taxon>metagenomes</taxon>
        <taxon>ecological metagenomes</taxon>
    </lineage>
</organism>
<dbReference type="InterPro" id="IPR008269">
    <property type="entry name" value="Lon_proteolytic"/>
</dbReference>
<dbReference type="GO" id="GO:0030163">
    <property type="term" value="P:protein catabolic process"/>
    <property type="evidence" value="ECO:0007669"/>
    <property type="project" value="InterPro"/>
</dbReference>
<dbReference type="EMBL" id="CAADRM010000093">
    <property type="protein sequence ID" value="VFU14699.1"/>
    <property type="molecule type" value="Genomic_DNA"/>
</dbReference>
<dbReference type="NCBIfam" id="NF008053">
    <property type="entry name" value="PRK10787.1"/>
    <property type="match status" value="1"/>
</dbReference>
<dbReference type="InterPro" id="IPR014721">
    <property type="entry name" value="Ribsml_uS5_D2-typ_fold_subgr"/>
</dbReference>
<dbReference type="FunFam" id="1.20.5.5270:FF:000002">
    <property type="entry name" value="Lon protease homolog"/>
    <property type="match status" value="1"/>
</dbReference>
<dbReference type="Gene3D" id="1.10.8.60">
    <property type="match status" value="1"/>
</dbReference>
<feature type="domain" description="Lon N-terminal" evidence="11">
    <location>
        <begin position="14"/>
        <end position="210"/>
    </location>
</feature>
<dbReference type="GO" id="GO:0016887">
    <property type="term" value="F:ATP hydrolysis activity"/>
    <property type="evidence" value="ECO:0007669"/>
    <property type="project" value="InterPro"/>
</dbReference>
<dbReference type="PROSITE" id="PS01046">
    <property type="entry name" value="LON_SER"/>
    <property type="match status" value="1"/>
</dbReference>
<dbReference type="SUPFAM" id="SSF54211">
    <property type="entry name" value="Ribosomal protein S5 domain 2-like"/>
    <property type="match status" value="1"/>
</dbReference>
<dbReference type="PANTHER" id="PTHR10046">
    <property type="entry name" value="ATP DEPENDENT LON PROTEASE FAMILY MEMBER"/>
    <property type="match status" value="1"/>
</dbReference>
<dbReference type="Pfam" id="PF05362">
    <property type="entry name" value="Lon_C"/>
    <property type="match status" value="1"/>
</dbReference>
<sequence>MENEKQAIDIPTNIPLLPIRDVVIYPYMILPLFVGRGLSIKAVDEALNKDRYIFLAAQKDSTVEEPEEDQIYTVGTVAMVIRMLKLPDGRVKILVQGVAKARIRKLYKDDRGFYTVDIEKIEEPEIKEVTVEVEAMMRSVKEQSERILQLRGIVSPDALSILEAIDDPGRLADLVASNLRLKVEESQHVLEIIDPIERLRHVNGLLSKEMELSEVQARIQTQAKEEMSKTQREYFLREQLRAIQQELGEVDEKSKEMEEYQAKIEKVGMPEDVKKEATKQLDRLKMMHQDSAEANIIRTYLDWMTDLPWSHSTHDSLDIKQAAVILDEDHYGLDKVKQRILEYLAVRKLNPNKKGAILCFVGPPGVGKTSLGRSIARALGREFYRLSIGGVRDEAEIRGHRRTYIGAMPGRIIQGIKQAGSNNPVFMIDEVDKIGQDFRGDPSSALLEVLDPEQNFSFQDHYLNVPFDLSKVMFITTANLMDPIPGPLKDRMEIIELPGYTDQEKLQIAKRYLVKRQVTENGLKMEDIVFTDDAILDVINHYTKEAGVRNLEREIGSIVRKVARDVAEKNGKRKKVYRITAKNVHNYLGVPKYLPEQERTEHEVGVATGLAWTPFGGEILYIETSVLPSKDGKGGGLVLTGQLGDVMKESAQAGLTYARSRADMLGISPAFTRESDVHIHVPAGAIPKDGPSAGITMATAVISALTNRKVRKDIAMTGEITLRGKVLPIGGLKEKTLAAHRNKIFDIIIPKDNVKDLEDIPPVIKNKVTFHPVSSMDEVLELVFVEDKKQEKKPAQEPPKRRNARKESKPAEHAAH</sequence>
<dbReference type="InterPro" id="IPR004815">
    <property type="entry name" value="Lon_bac/euk-typ"/>
</dbReference>
<dbReference type="Gene3D" id="1.20.5.5270">
    <property type="match status" value="1"/>
</dbReference>
<dbReference type="InterPro" id="IPR003959">
    <property type="entry name" value="ATPase_AAA_core"/>
</dbReference>
<keyword evidence="7" id="KW-0067">ATP-binding</keyword>
<reference evidence="12" key="1">
    <citation type="submission" date="2019-03" db="EMBL/GenBank/DDBJ databases">
        <authorList>
            <person name="Hao L."/>
        </authorList>
    </citation>
    <scope>NUCLEOTIDE SEQUENCE</scope>
</reference>
<keyword evidence="6" id="KW-0720">Serine protease</keyword>
<dbReference type="Gene3D" id="3.30.230.10">
    <property type="match status" value="1"/>
</dbReference>
<name>A0A485M0H0_9ZZZZ</name>
<dbReference type="Gene3D" id="3.40.50.300">
    <property type="entry name" value="P-loop containing nucleotide triphosphate hydrolases"/>
    <property type="match status" value="1"/>
</dbReference>
<evidence type="ECO:0000256" key="7">
    <source>
        <dbReference type="ARBA" id="ARBA00022840"/>
    </source>
</evidence>
<evidence type="ECO:0000259" key="10">
    <source>
        <dbReference type="PROSITE" id="PS51786"/>
    </source>
</evidence>
<dbReference type="InterPro" id="IPR046336">
    <property type="entry name" value="Lon_prtase_N_sf"/>
</dbReference>
<evidence type="ECO:0000256" key="4">
    <source>
        <dbReference type="ARBA" id="ARBA00022741"/>
    </source>
</evidence>
<dbReference type="SMART" id="SM00382">
    <property type="entry name" value="AAA"/>
    <property type="match status" value="1"/>
</dbReference>
<keyword evidence="12" id="KW-0238">DNA-binding</keyword>
<dbReference type="InterPro" id="IPR027417">
    <property type="entry name" value="P-loop_NTPase"/>
</dbReference>
<evidence type="ECO:0000256" key="1">
    <source>
        <dbReference type="ARBA" id="ARBA00004496"/>
    </source>
</evidence>
<dbReference type="InterPro" id="IPR020568">
    <property type="entry name" value="Ribosomal_Su5_D2-typ_SF"/>
</dbReference>
<dbReference type="SUPFAM" id="SSF52540">
    <property type="entry name" value="P-loop containing nucleoside triphosphate hydrolases"/>
    <property type="match status" value="1"/>
</dbReference>
<dbReference type="InterPro" id="IPR027543">
    <property type="entry name" value="Lon_bac"/>
</dbReference>
<dbReference type="GO" id="GO:0043565">
    <property type="term" value="F:sequence-specific DNA binding"/>
    <property type="evidence" value="ECO:0007669"/>
    <property type="project" value="InterPro"/>
</dbReference>
<dbReference type="NCBIfam" id="TIGR00763">
    <property type="entry name" value="lon"/>
    <property type="match status" value="1"/>
</dbReference>
<dbReference type="Gene3D" id="1.20.58.1480">
    <property type="match status" value="1"/>
</dbReference>
<gene>
    <name evidence="12" type="primary">lon</name>
    <name evidence="12" type="ORF">SCFA_300011</name>
</gene>
<evidence type="ECO:0000256" key="8">
    <source>
        <dbReference type="ARBA" id="ARBA00023016"/>
    </source>
</evidence>
<evidence type="ECO:0000313" key="12">
    <source>
        <dbReference type="EMBL" id="VFU14699.1"/>
    </source>
</evidence>